<comment type="similarity">
    <text evidence="1">Belongs to the CSN4 family.</text>
</comment>
<gene>
    <name evidence="5" type="ORF">PPERSA_04859</name>
</gene>
<proteinExistence type="inferred from homology"/>
<evidence type="ECO:0000256" key="1">
    <source>
        <dbReference type="ARBA" id="ARBA00010417"/>
    </source>
</evidence>
<feature type="domain" description="PCI" evidence="4">
    <location>
        <begin position="51"/>
        <end position="226"/>
    </location>
</feature>
<dbReference type="GO" id="GO:0005829">
    <property type="term" value="C:cytosol"/>
    <property type="evidence" value="ECO:0007669"/>
    <property type="project" value="TreeGrafter"/>
</dbReference>
<name>A0A0V0QJ22_PSEPJ</name>
<protein>
    <recommendedName>
        <fullName evidence="2">COP9 signalosome complex subunit 4</fullName>
    </recommendedName>
</protein>
<dbReference type="Pfam" id="PF01399">
    <property type="entry name" value="PCI"/>
    <property type="match status" value="1"/>
</dbReference>
<dbReference type="GO" id="GO:0008180">
    <property type="term" value="C:COP9 signalosome"/>
    <property type="evidence" value="ECO:0007669"/>
    <property type="project" value="UniProtKB-KW"/>
</dbReference>
<dbReference type="InParanoid" id="A0A0V0QJ22"/>
<evidence type="ECO:0000256" key="2">
    <source>
        <dbReference type="ARBA" id="ARBA00014881"/>
    </source>
</evidence>
<evidence type="ECO:0000313" key="5">
    <source>
        <dbReference type="EMBL" id="KRX02237.1"/>
    </source>
</evidence>
<sequence length="252" mass="29265">MNNIGNYINEFEQSLTTTELKKKYEKRLNSLKQQRNNYFWLKANEEDSKKNFLRAAKLYLAFIKELNPNDENIQSNLIQALDQAIICAVLGESGPLRANIVAQIFQDKNIEKSNHRDLLYKTHQNKLITETDKQRLVEQLKSHQKATDNTYQLSQEFTIYEKAITEHNILACTELYESISMKSLSQKLLINEQDTELILQTMINKGSLKASIDQTTSFITFLQSEQMPIDFNERISNFAGKVNDYLEKIAKN</sequence>
<dbReference type="Proteomes" id="UP000054937">
    <property type="component" value="Unassembled WGS sequence"/>
</dbReference>
<evidence type="ECO:0000256" key="3">
    <source>
        <dbReference type="ARBA" id="ARBA00022790"/>
    </source>
</evidence>
<organism evidence="5 6">
    <name type="scientific">Pseudocohnilembus persalinus</name>
    <name type="common">Ciliate</name>
    <dbReference type="NCBI Taxonomy" id="266149"/>
    <lineage>
        <taxon>Eukaryota</taxon>
        <taxon>Sar</taxon>
        <taxon>Alveolata</taxon>
        <taxon>Ciliophora</taxon>
        <taxon>Intramacronucleata</taxon>
        <taxon>Oligohymenophorea</taxon>
        <taxon>Scuticociliatia</taxon>
        <taxon>Philasterida</taxon>
        <taxon>Pseudocohnilembidae</taxon>
        <taxon>Pseudocohnilembus</taxon>
    </lineage>
</organism>
<dbReference type="InterPro" id="IPR040134">
    <property type="entry name" value="PSMD12/CSN4"/>
</dbReference>
<comment type="caution">
    <text evidence="5">The sequence shown here is derived from an EMBL/GenBank/DDBJ whole genome shotgun (WGS) entry which is preliminary data.</text>
</comment>
<dbReference type="SUPFAM" id="SSF46785">
    <property type="entry name" value="Winged helix' DNA-binding domain"/>
    <property type="match status" value="1"/>
</dbReference>
<dbReference type="AlphaFoldDB" id="A0A0V0QJ22"/>
<evidence type="ECO:0000313" key="6">
    <source>
        <dbReference type="Proteomes" id="UP000054937"/>
    </source>
</evidence>
<accession>A0A0V0QJ22</accession>
<reference evidence="5 6" key="1">
    <citation type="journal article" date="2015" name="Sci. Rep.">
        <title>Genome of the facultative scuticociliatosis pathogen Pseudocohnilembus persalinus provides insight into its virulence through horizontal gene transfer.</title>
        <authorList>
            <person name="Xiong J."/>
            <person name="Wang G."/>
            <person name="Cheng J."/>
            <person name="Tian M."/>
            <person name="Pan X."/>
            <person name="Warren A."/>
            <person name="Jiang C."/>
            <person name="Yuan D."/>
            <person name="Miao W."/>
        </authorList>
    </citation>
    <scope>NUCLEOTIDE SEQUENCE [LARGE SCALE GENOMIC DNA]</scope>
    <source>
        <strain evidence="5">36N120E</strain>
    </source>
</reference>
<dbReference type="SMART" id="SM00088">
    <property type="entry name" value="PINT"/>
    <property type="match status" value="1"/>
</dbReference>
<keyword evidence="6" id="KW-1185">Reference proteome</keyword>
<dbReference type="Gene3D" id="1.10.10.10">
    <property type="entry name" value="Winged helix-like DNA-binding domain superfamily/Winged helix DNA-binding domain"/>
    <property type="match status" value="1"/>
</dbReference>
<dbReference type="InterPro" id="IPR036390">
    <property type="entry name" value="WH_DNA-bd_sf"/>
</dbReference>
<dbReference type="OrthoDB" id="310863at2759"/>
<dbReference type="PROSITE" id="PS50250">
    <property type="entry name" value="PCI"/>
    <property type="match status" value="1"/>
</dbReference>
<dbReference type="InterPro" id="IPR000717">
    <property type="entry name" value="PCI_dom"/>
</dbReference>
<evidence type="ECO:0000259" key="4">
    <source>
        <dbReference type="PROSITE" id="PS50250"/>
    </source>
</evidence>
<dbReference type="InterPro" id="IPR036388">
    <property type="entry name" value="WH-like_DNA-bd_sf"/>
</dbReference>
<dbReference type="PANTHER" id="PTHR10855:SF2">
    <property type="entry name" value="COP9 SIGNALOSOME COMPLEX SUBUNIT 4"/>
    <property type="match status" value="1"/>
</dbReference>
<keyword evidence="3" id="KW-0736">Signalosome</keyword>
<dbReference type="PANTHER" id="PTHR10855">
    <property type="entry name" value="26S PROTEASOME NON-ATPASE REGULATORY SUBUNIT 12/COP9 SIGNALOSOME COMPLEX SUBUNIT 4"/>
    <property type="match status" value="1"/>
</dbReference>
<dbReference type="EMBL" id="LDAU01000156">
    <property type="protein sequence ID" value="KRX02237.1"/>
    <property type="molecule type" value="Genomic_DNA"/>
</dbReference>